<protein>
    <submittedName>
        <fullName evidence="2">Uncharacterized protein</fullName>
    </submittedName>
</protein>
<sequence length="281" mass="33215">MCPSKPPKPQLRYKFKFKKRGLQGNEFKDCLTSKVDELSQGIKRIKTLKGNAVTDVRKEVCIRENLSNSYLDQRSPRAIANFRRKRQDSKSKSDSKRFFSESERDPERILRATKDTPMRHKRAVSVPPGEQRLDKLWNQIYHEEQDNLFAKHLLKIEELRDLLPGIEVHEGYLFRRNGKKLYQLNRIDFFNVIDKISVFFLGKLEKLRPNNRQTFRNQWGMTLESVYESCKVILVYRNAVNWCNDNDLMSGNYDTWKDHVMVMISFSALMAVTKMLCLKLE</sequence>
<reference evidence="2 3" key="1">
    <citation type="submission" date="2022-05" db="EMBL/GenBank/DDBJ databases">
        <authorList>
            <consortium name="Genoscope - CEA"/>
            <person name="William W."/>
        </authorList>
    </citation>
    <scope>NUCLEOTIDE SEQUENCE [LARGE SCALE GENOMIC DNA]</scope>
</reference>
<keyword evidence="3" id="KW-1185">Reference proteome</keyword>
<proteinExistence type="predicted"/>
<gene>
    <name evidence="2" type="ORF">PEVE_00043705</name>
</gene>
<feature type="region of interest" description="Disordered" evidence="1">
    <location>
        <begin position="83"/>
        <end position="104"/>
    </location>
</feature>
<organism evidence="2 3">
    <name type="scientific">Porites evermanni</name>
    <dbReference type="NCBI Taxonomy" id="104178"/>
    <lineage>
        <taxon>Eukaryota</taxon>
        <taxon>Metazoa</taxon>
        <taxon>Cnidaria</taxon>
        <taxon>Anthozoa</taxon>
        <taxon>Hexacorallia</taxon>
        <taxon>Scleractinia</taxon>
        <taxon>Fungiina</taxon>
        <taxon>Poritidae</taxon>
        <taxon>Porites</taxon>
    </lineage>
</organism>
<evidence type="ECO:0000313" key="2">
    <source>
        <dbReference type="EMBL" id="CAH3018554.1"/>
    </source>
</evidence>
<feature type="compositionally biased region" description="Basic and acidic residues" evidence="1">
    <location>
        <begin position="88"/>
        <end position="104"/>
    </location>
</feature>
<evidence type="ECO:0000256" key="1">
    <source>
        <dbReference type="SAM" id="MobiDB-lite"/>
    </source>
</evidence>
<dbReference type="EMBL" id="CALNXI010000090">
    <property type="protein sequence ID" value="CAH3018554.1"/>
    <property type="molecule type" value="Genomic_DNA"/>
</dbReference>
<dbReference type="Proteomes" id="UP001159427">
    <property type="component" value="Unassembled WGS sequence"/>
</dbReference>
<comment type="caution">
    <text evidence="2">The sequence shown here is derived from an EMBL/GenBank/DDBJ whole genome shotgun (WGS) entry which is preliminary data.</text>
</comment>
<name>A0ABN8LMZ3_9CNID</name>
<accession>A0ABN8LMZ3</accession>
<evidence type="ECO:0000313" key="3">
    <source>
        <dbReference type="Proteomes" id="UP001159427"/>
    </source>
</evidence>